<dbReference type="Proteomes" id="UP000275846">
    <property type="component" value="Unassembled WGS sequence"/>
</dbReference>
<keyword evidence="2" id="KW-1185">Reference proteome</keyword>
<sequence length="124" mass="13298">MRQSIFSSSQSDLQDDWLTEYPGSVVTLGGRLGVLTDVVKRVSCHCGADDQANGSARRGVRPLDSLTAQNGRQDDVLPAQVGELIAKSVVKSHLPSMMAIQATNTLTSAVTDSPTRLRDGIVRF</sequence>
<evidence type="ECO:0000313" key="1">
    <source>
        <dbReference type="EMBL" id="VDL92399.1"/>
    </source>
</evidence>
<proteinExistence type="predicted"/>
<dbReference type="WBParaSite" id="SSLN_0000620701-mRNA-1">
    <property type="protein sequence ID" value="SSLN_0000620701-mRNA-1"/>
    <property type="gene ID" value="SSLN_0000620701"/>
</dbReference>
<accession>A0A183SP66</accession>
<organism evidence="3">
    <name type="scientific">Schistocephalus solidus</name>
    <name type="common">Tapeworm</name>
    <dbReference type="NCBI Taxonomy" id="70667"/>
    <lineage>
        <taxon>Eukaryota</taxon>
        <taxon>Metazoa</taxon>
        <taxon>Spiralia</taxon>
        <taxon>Lophotrochozoa</taxon>
        <taxon>Platyhelminthes</taxon>
        <taxon>Cestoda</taxon>
        <taxon>Eucestoda</taxon>
        <taxon>Diphyllobothriidea</taxon>
        <taxon>Diphyllobothriidae</taxon>
        <taxon>Schistocephalus</taxon>
    </lineage>
</organism>
<reference evidence="3" key="1">
    <citation type="submission" date="2016-06" db="UniProtKB">
        <authorList>
            <consortium name="WormBaseParasite"/>
        </authorList>
    </citation>
    <scope>IDENTIFICATION</scope>
</reference>
<name>A0A183SP66_SCHSO</name>
<protein>
    <submittedName>
        <fullName evidence="1 3">Uncharacterized protein</fullName>
    </submittedName>
</protein>
<dbReference type="AlphaFoldDB" id="A0A183SP66"/>
<dbReference type="EMBL" id="UYSU01033500">
    <property type="protein sequence ID" value="VDL92399.1"/>
    <property type="molecule type" value="Genomic_DNA"/>
</dbReference>
<reference evidence="1 2" key="2">
    <citation type="submission" date="2018-11" db="EMBL/GenBank/DDBJ databases">
        <authorList>
            <consortium name="Pathogen Informatics"/>
        </authorList>
    </citation>
    <scope>NUCLEOTIDE SEQUENCE [LARGE SCALE GENOMIC DNA]</scope>
    <source>
        <strain evidence="1 2">NST_G2</strain>
    </source>
</reference>
<evidence type="ECO:0000313" key="3">
    <source>
        <dbReference type="WBParaSite" id="SSLN_0000620701-mRNA-1"/>
    </source>
</evidence>
<evidence type="ECO:0000313" key="2">
    <source>
        <dbReference type="Proteomes" id="UP000275846"/>
    </source>
</evidence>
<gene>
    <name evidence="1" type="ORF">SSLN_LOCUS6014</name>
</gene>